<evidence type="ECO:0000256" key="2">
    <source>
        <dbReference type="ARBA" id="ARBA00022490"/>
    </source>
</evidence>
<organism evidence="10">
    <name type="scientific">Anopheles atroparvus</name>
    <name type="common">European mosquito</name>
    <dbReference type="NCBI Taxonomy" id="41427"/>
    <lineage>
        <taxon>Eukaryota</taxon>
        <taxon>Metazoa</taxon>
        <taxon>Ecdysozoa</taxon>
        <taxon>Arthropoda</taxon>
        <taxon>Hexapoda</taxon>
        <taxon>Insecta</taxon>
        <taxon>Pterygota</taxon>
        <taxon>Neoptera</taxon>
        <taxon>Endopterygota</taxon>
        <taxon>Diptera</taxon>
        <taxon>Nematocera</taxon>
        <taxon>Culicoidea</taxon>
        <taxon>Culicidae</taxon>
        <taxon>Anophelinae</taxon>
        <taxon>Anopheles</taxon>
    </lineage>
</organism>
<evidence type="ECO:0000256" key="3">
    <source>
        <dbReference type="ARBA" id="ARBA00022574"/>
    </source>
</evidence>
<keyword evidence="7" id="KW-0206">Cytoskeleton</keyword>
<accession>A0A182JMK3</accession>
<keyword evidence="8" id="KW-0966">Cell projection</keyword>
<evidence type="ECO:0000256" key="7">
    <source>
        <dbReference type="ARBA" id="ARBA00023212"/>
    </source>
</evidence>
<evidence type="ECO:0000256" key="8">
    <source>
        <dbReference type="ARBA" id="ARBA00023273"/>
    </source>
</evidence>
<dbReference type="Pfam" id="PF23145">
    <property type="entry name" value="Zf_2nd_IFT121"/>
    <property type="match status" value="1"/>
</dbReference>
<keyword evidence="2" id="KW-0963">Cytoplasm</keyword>
<evidence type="ECO:0000256" key="5">
    <source>
        <dbReference type="ARBA" id="ARBA00022794"/>
    </source>
</evidence>
<keyword evidence="6" id="KW-0969">Cilium</keyword>
<dbReference type="InterPro" id="IPR056170">
    <property type="entry name" value="Znf_IFT121-like"/>
</dbReference>
<evidence type="ECO:0000256" key="4">
    <source>
        <dbReference type="ARBA" id="ARBA00022737"/>
    </source>
</evidence>
<evidence type="ECO:0000256" key="1">
    <source>
        <dbReference type="ARBA" id="ARBA00004120"/>
    </source>
</evidence>
<name>A0A182JMK3_ANOAO</name>
<proteinExistence type="predicted"/>
<comment type="subcellular location">
    <subcellularLocation>
        <location evidence="1">Cytoplasm</location>
        <location evidence="1">Cytoskeleton</location>
        <location evidence="1">Cilium basal body</location>
    </subcellularLocation>
</comment>
<keyword evidence="5" id="KW-0970">Cilium biogenesis/degradation</keyword>
<evidence type="ECO:0000259" key="9">
    <source>
        <dbReference type="Pfam" id="PF23145"/>
    </source>
</evidence>
<reference evidence="10" key="1">
    <citation type="submission" date="2022-08" db="UniProtKB">
        <authorList>
            <consortium name="EnsemblMetazoa"/>
        </authorList>
    </citation>
    <scope>IDENTIFICATION</scope>
    <source>
        <strain evidence="10">EBRO</strain>
    </source>
</reference>
<dbReference type="VEuPathDB" id="VectorBase:AATE020878"/>
<keyword evidence="4" id="KW-0677">Repeat</keyword>
<dbReference type="STRING" id="41427.A0A182JMK3"/>
<keyword evidence="3" id="KW-0853">WD repeat</keyword>
<evidence type="ECO:0000313" key="10">
    <source>
        <dbReference type="EnsemblMetazoa" id="AATE020878-PA.1"/>
    </source>
</evidence>
<protein>
    <recommendedName>
        <fullName evidence="9">IFT121-like zinc finger domain-containing protein</fullName>
    </recommendedName>
</protein>
<evidence type="ECO:0000256" key="6">
    <source>
        <dbReference type="ARBA" id="ARBA00023069"/>
    </source>
</evidence>
<dbReference type="EnsemblMetazoa" id="AATE020878-RA">
    <property type="protein sequence ID" value="AATE020878-PA.1"/>
    <property type="gene ID" value="AATE020878"/>
</dbReference>
<dbReference type="AlphaFoldDB" id="A0A182JMK3"/>
<sequence length="189" mass="20410">MDALSAGRLDAQAAGEGPDAGHNRYVRAGGRWALGEAGRRQFGRLDVHLVAPVGPLAVELRQKYKMPQINTLLGKHAAQLLQEGKLPEAIEMQRMRATIWTLPGSRISIFSRYDSKDNEVKHVSCYTCETPVADCSTLCPSCGNRFPPCIASGQLPTSPTGAWQCSGCCHVAHPLEMTSRKTRPPAATG</sequence>
<feature type="domain" description="IFT121-like zinc finger" evidence="9">
    <location>
        <begin position="147"/>
        <end position="182"/>
    </location>
</feature>
<dbReference type="GO" id="GO:0030030">
    <property type="term" value="P:cell projection organization"/>
    <property type="evidence" value="ECO:0007669"/>
    <property type="project" value="UniProtKB-KW"/>
</dbReference>